<evidence type="ECO:0000313" key="5">
    <source>
        <dbReference type="Proteomes" id="UP000316213"/>
    </source>
</evidence>
<evidence type="ECO:0000259" key="3">
    <source>
        <dbReference type="Pfam" id="PF07635"/>
    </source>
</evidence>
<evidence type="ECO:0000313" key="4">
    <source>
        <dbReference type="EMBL" id="TWU03965.1"/>
    </source>
</evidence>
<proteinExistence type="predicted"/>
<feature type="domain" description="DUF1549" evidence="1">
    <location>
        <begin position="149"/>
        <end position="355"/>
    </location>
</feature>
<dbReference type="GO" id="GO:0009055">
    <property type="term" value="F:electron transfer activity"/>
    <property type="evidence" value="ECO:0007669"/>
    <property type="project" value="InterPro"/>
</dbReference>
<keyword evidence="5" id="KW-1185">Reference proteome</keyword>
<dbReference type="GO" id="GO:0020037">
    <property type="term" value="F:heme binding"/>
    <property type="evidence" value="ECO:0007669"/>
    <property type="project" value="InterPro"/>
</dbReference>
<dbReference type="InterPro" id="IPR011429">
    <property type="entry name" value="Cyt_c_Planctomycete-type"/>
</dbReference>
<gene>
    <name evidence="4" type="ORF">Pla100_09010</name>
</gene>
<protein>
    <submittedName>
        <fullName evidence="4">Planctomycete cytochrome C</fullName>
    </submittedName>
</protein>
<feature type="domain" description="DUF1553" evidence="2">
    <location>
        <begin position="717"/>
        <end position="968"/>
    </location>
</feature>
<sequence length="1025" mass="116060">MKICSSTNVFLFTIVLTWSSLSVSEESRPLEKIQFSRDILPILSDRCFHCHGPDAVNREAGLRLDQRDSTVDEMAVIVPGHPDDSELLTRITTEDLDQLMPPPDSHRKPLSVAEIDLLRQWIAEGARWGKHWAFEKPVRPSVPDVSIHPIDAFVRRRLQDASLEPSPEADRRTLIRRVTLDLIGMPPSIAEVDAFVADDSPLAYENLVDRLLASQHYGERMAWPWLDAARYADTSGFQGDPERSMWPWRDWVVDALNNNMPFDQFTIEQLAGDLLENATPEQRLATGFNRNHMHNGEGGRIAEETRIENVFDRTETTGTVWLGLTLQCARCHDHKFDPTSNEDYFAFFDFFNQTSESGGGNRSLAVPPSMDYVAPERREMLDTMREKVAELKSKWTVASEAAETAQRTWESGHLEHRDSDWHVLNANSVTSTGGATITADEDSIIHVTGERPEKDVYEIKAVSEIGKITAVRLEALLDPESPAKSTGRDVNGNFVLSEIEFFANPDHSPPSEASRLKFARAEASHEQNQYFVRYAIDGERAGKNGWAPGAHTHKEPSQATFILENPLNLDRETTLQFRLRFESSHQQHTLAKFRLLVTDSNQPAAEDVAVSPILSKPSGERSEQEKIQLREHFLIHHWPDVAESVNRWKKAKTELERLEEKNKPVPVMVMDTVKSPRETLVLLKGIYNSTTDQKIVANVPGMLPPLPPKEGDARYSRLDLARWIVSPENPLTARVMVNRYWQLFFGRGIVATPSDFGLQGAQPTHPDLLDWLAVELVESGWDVKQMHRLIVTSETYRQSARVSEEMLERDPLNEKLARASRYRMPSWMIRDASLAASGLLVDRLGGPSVKSYQPDGIWAEATFGKIRYNQDSDENLYRRSLYSFWRRIVGPTVFFDSSKRQTCEVQPNLTNTPLHALTTLNDITFVEAARVMAERMIQKHDSDRDQIVEAFTSLTSRNPVTDELDLLEDRLVTTRDQFRGDLDNAAALLSVGESSRDETIDVAHHAALTALINTLMNLDEFLVKP</sequence>
<reference evidence="4 5" key="1">
    <citation type="submission" date="2019-02" db="EMBL/GenBank/DDBJ databases">
        <title>Deep-cultivation of Planctomycetes and their phenomic and genomic characterization uncovers novel biology.</title>
        <authorList>
            <person name="Wiegand S."/>
            <person name="Jogler M."/>
            <person name="Boedeker C."/>
            <person name="Pinto D."/>
            <person name="Vollmers J."/>
            <person name="Rivas-Marin E."/>
            <person name="Kohn T."/>
            <person name="Peeters S.H."/>
            <person name="Heuer A."/>
            <person name="Rast P."/>
            <person name="Oberbeckmann S."/>
            <person name="Bunk B."/>
            <person name="Jeske O."/>
            <person name="Meyerdierks A."/>
            <person name="Storesund J.E."/>
            <person name="Kallscheuer N."/>
            <person name="Luecker S."/>
            <person name="Lage O.M."/>
            <person name="Pohl T."/>
            <person name="Merkel B.J."/>
            <person name="Hornburger P."/>
            <person name="Mueller R.-W."/>
            <person name="Bruemmer F."/>
            <person name="Labrenz M."/>
            <person name="Spormann A.M."/>
            <person name="Op Den Camp H."/>
            <person name="Overmann J."/>
            <person name="Amann R."/>
            <person name="Jetten M.S.M."/>
            <person name="Mascher T."/>
            <person name="Medema M.H."/>
            <person name="Devos D.P."/>
            <person name="Kaster A.-K."/>
            <person name="Ovreas L."/>
            <person name="Rohde M."/>
            <person name="Galperin M.Y."/>
            <person name="Jogler C."/>
        </authorList>
    </citation>
    <scope>NUCLEOTIDE SEQUENCE [LARGE SCALE GENOMIC DNA]</scope>
    <source>
        <strain evidence="4 5">Pla100</strain>
    </source>
</reference>
<feature type="domain" description="Cytochrome C Planctomycete-type" evidence="3">
    <location>
        <begin position="47"/>
        <end position="104"/>
    </location>
</feature>
<dbReference type="EMBL" id="SJPM01000001">
    <property type="protein sequence ID" value="TWU03965.1"/>
    <property type="molecule type" value="Genomic_DNA"/>
</dbReference>
<accession>A0A5C6AVB6</accession>
<dbReference type="InterPro" id="IPR011444">
    <property type="entry name" value="DUF1549"/>
</dbReference>
<dbReference type="PANTHER" id="PTHR35889:SF3">
    <property type="entry name" value="F-BOX DOMAIN-CONTAINING PROTEIN"/>
    <property type="match status" value="1"/>
</dbReference>
<dbReference type="Proteomes" id="UP000316213">
    <property type="component" value="Unassembled WGS sequence"/>
</dbReference>
<name>A0A5C6AVB6_9BACT</name>
<dbReference type="RefSeq" id="WP_146576370.1">
    <property type="nucleotide sequence ID" value="NZ_SJPM01000001.1"/>
</dbReference>
<evidence type="ECO:0000259" key="2">
    <source>
        <dbReference type="Pfam" id="PF07587"/>
    </source>
</evidence>
<dbReference type="InterPro" id="IPR036909">
    <property type="entry name" value="Cyt_c-like_dom_sf"/>
</dbReference>
<dbReference type="OrthoDB" id="127107at2"/>
<comment type="caution">
    <text evidence="4">The sequence shown here is derived from an EMBL/GenBank/DDBJ whole genome shotgun (WGS) entry which is preliminary data.</text>
</comment>
<dbReference type="PANTHER" id="PTHR35889">
    <property type="entry name" value="CYCLOINULO-OLIGOSACCHARIDE FRUCTANOTRANSFERASE-RELATED"/>
    <property type="match status" value="1"/>
</dbReference>
<evidence type="ECO:0000259" key="1">
    <source>
        <dbReference type="Pfam" id="PF07583"/>
    </source>
</evidence>
<dbReference type="Pfam" id="PF07583">
    <property type="entry name" value="PSCyt2"/>
    <property type="match status" value="1"/>
</dbReference>
<dbReference type="InterPro" id="IPR022655">
    <property type="entry name" value="DUF1553"/>
</dbReference>
<dbReference type="Pfam" id="PF07587">
    <property type="entry name" value="PSD1"/>
    <property type="match status" value="1"/>
</dbReference>
<dbReference type="SUPFAM" id="SSF46626">
    <property type="entry name" value="Cytochrome c"/>
    <property type="match status" value="1"/>
</dbReference>
<dbReference type="AlphaFoldDB" id="A0A5C6AVB6"/>
<dbReference type="Pfam" id="PF07635">
    <property type="entry name" value="PSCyt1"/>
    <property type="match status" value="1"/>
</dbReference>
<organism evidence="4 5">
    <name type="scientific">Neorhodopirellula pilleata</name>
    <dbReference type="NCBI Taxonomy" id="2714738"/>
    <lineage>
        <taxon>Bacteria</taxon>
        <taxon>Pseudomonadati</taxon>
        <taxon>Planctomycetota</taxon>
        <taxon>Planctomycetia</taxon>
        <taxon>Pirellulales</taxon>
        <taxon>Pirellulaceae</taxon>
        <taxon>Neorhodopirellula</taxon>
    </lineage>
</organism>